<dbReference type="GO" id="GO:0030060">
    <property type="term" value="F:L-malate dehydrogenase (NAD+) activity"/>
    <property type="evidence" value="ECO:0007669"/>
    <property type="project" value="UniProtKB-EC"/>
</dbReference>
<dbReference type="Gene3D" id="3.40.50.720">
    <property type="entry name" value="NAD(P)-binding Rossmann-like Domain"/>
    <property type="match status" value="1"/>
</dbReference>
<comment type="caution">
    <text evidence="11">The sequence shown here is derived from an EMBL/GenBank/DDBJ whole genome shotgun (WGS) entry which is preliminary data.</text>
</comment>
<dbReference type="AlphaFoldDB" id="A0AAD9L3D5"/>
<reference evidence="11" key="1">
    <citation type="journal article" date="2023" name="Mol. Biol. Evol.">
        <title>Third-Generation Sequencing Reveals the Adaptive Role of the Epigenome in Three Deep-Sea Polychaetes.</title>
        <authorList>
            <person name="Perez M."/>
            <person name="Aroh O."/>
            <person name="Sun Y."/>
            <person name="Lan Y."/>
            <person name="Juniper S.K."/>
            <person name="Young C.R."/>
            <person name="Angers B."/>
            <person name="Qian P.Y."/>
        </authorList>
    </citation>
    <scope>NUCLEOTIDE SEQUENCE</scope>
    <source>
        <strain evidence="11">R07B-5</strain>
    </source>
</reference>
<dbReference type="InterPro" id="IPR022383">
    <property type="entry name" value="Lactate/malate_DH_C"/>
</dbReference>
<dbReference type="InterPro" id="IPR001236">
    <property type="entry name" value="Lactate/malate_DH_N"/>
</dbReference>
<organism evidence="11 12">
    <name type="scientific">Ridgeia piscesae</name>
    <name type="common">Tubeworm</name>
    <dbReference type="NCBI Taxonomy" id="27915"/>
    <lineage>
        <taxon>Eukaryota</taxon>
        <taxon>Metazoa</taxon>
        <taxon>Spiralia</taxon>
        <taxon>Lophotrochozoa</taxon>
        <taxon>Annelida</taxon>
        <taxon>Polychaeta</taxon>
        <taxon>Sedentaria</taxon>
        <taxon>Canalipalpata</taxon>
        <taxon>Sabellida</taxon>
        <taxon>Siboglinidae</taxon>
        <taxon>Ridgeia</taxon>
    </lineage>
</organism>
<dbReference type="Pfam" id="PF00056">
    <property type="entry name" value="Ldh_1_N"/>
    <property type="match status" value="1"/>
</dbReference>
<evidence type="ECO:0000256" key="4">
    <source>
        <dbReference type="PIRSR" id="PIRSR000102-1"/>
    </source>
</evidence>
<dbReference type="EC" id="1.1.1.37" evidence="8"/>
<keyword evidence="2 7" id="KW-0560">Oxidoreductase</keyword>
<dbReference type="HAMAP" id="MF_01517">
    <property type="entry name" value="Malate_dehydrog_2"/>
    <property type="match status" value="1"/>
</dbReference>
<dbReference type="InterPro" id="IPR010945">
    <property type="entry name" value="Malate_DH_type2"/>
</dbReference>
<feature type="binding site" evidence="6">
    <location>
        <position position="42"/>
    </location>
    <ligand>
        <name>NAD(+)</name>
        <dbReference type="ChEBI" id="CHEBI:57540"/>
    </ligand>
</feature>
<feature type="domain" description="Lactate/malate dehydrogenase C-terminal" evidence="10">
    <location>
        <begin position="156"/>
        <end position="322"/>
    </location>
</feature>
<dbReference type="InterPro" id="IPR015955">
    <property type="entry name" value="Lactate_DH/Glyco_Ohase_4_C"/>
</dbReference>
<feature type="active site" description="Proton acceptor" evidence="4">
    <location>
        <position position="187"/>
    </location>
</feature>
<accession>A0AAD9L3D5</accession>
<dbReference type="PANTHER" id="PTHR23382">
    <property type="entry name" value="MALATE DEHYDROGENASE"/>
    <property type="match status" value="1"/>
</dbReference>
<evidence type="ECO:0000256" key="5">
    <source>
        <dbReference type="PIRSR" id="PIRSR000102-2"/>
    </source>
</evidence>
<comment type="catalytic activity">
    <reaction evidence="8">
        <text>(S)-malate + NAD(+) = oxaloacetate + NADH + H(+)</text>
        <dbReference type="Rhea" id="RHEA:21432"/>
        <dbReference type="ChEBI" id="CHEBI:15378"/>
        <dbReference type="ChEBI" id="CHEBI:15589"/>
        <dbReference type="ChEBI" id="CHEBI:16452"/>
        <dbReference type="ChEBI" id="CHEBI:57540"/>
        <dbReference type="ChEBI" id="CHEBI:57945"/>
        <dbReference type="EC" id="1.1.1.37"/>
    </reaction>
</comment>
<dbReference type="InterPro" id="IPR036291">
    <property type="entry name" value="NAD(P)-bd_dom_sf"/>
</dbReference>
<dbReference type="Pfam" id="PF02866">
    <property type="entry name" value="Ldh_1_C"/>
    <property type="match status" value="1"/>
</dbReference>
<dbReference type="InterPro" id="IPR001557">
    <property type="entry name" value="L-lactate/malate_DH"/>
</dbReference>
<dbReference type="Gene3D" id="3.90.110.10">
    <property type="entry name" value="Lactate dehydrogenase/glycoside hydrolase, family 4, C-terminal"/>
    <property type="match status" value="1"/>
</dbReference>
<dbReference type="NCBIfam" id="NF003916">
    <property type="entry name" value="PRK05442.1"/>
    <property type="match status" value="1"/>
</dbReference>
<dbReference type="NCBIfam" id="TIGR01758">
    <property type="entry name" value="MDH_euk_cyt"/>
    <property type="match status" value="1"/>
</dbReference>
<evidence type="ECO:0000259" key="10">
    <source>
        <dbReference type="Pfam" id="PF02866"/>
    </source>
</evidence>
<feature type="domain" description="Lactate/malate dehydrogenase N-terminal" evidence="9">
    <location>
        <begin position="6"/>
        <end position="152"/>
    </location>
</feature>
<dbReference type="InterPro" id="IPR011274">
    <property type="entry name" value="Malate_DH_NAD-dep_euk"/>
</dbReference>
<protein>
    <recommendedName>
        <fullName evidence="8">Malate dehydrogenase</fullName>
        <ecNumber evidence="8">1.1.1.37</ecNumber>
    </recommendedName>
</protein>
<dbReference type="FunFam" id="3.90.110.10:FF:000002">
    <property type="entry name" value="Malate dehydrogenase"/>
    <property type="match status" value="1"/>
</dbReference>
<dbReference type="FunFam" id="3.40.50.720:FF:000010">
    <property type="entry name" value="Malate dehydrogenase"/>
    <property type="match status" value="1"/>
</dbReference>
<evidence type="ECO:0000256" key="8">
    <source>
        <dbReference type="RuleBase" id="RU003405"/>
    </source>
</evidence>
<dbReference type="PIRSF" id="PIRSF000102">
    <property type="entry name" value="Lac_mal_DH"/>
    <property type="match status" value="1"/>
</dbReference>
<dbReference type="PROSITE" id="PS00068">
    <property type="entry name" value="MDH"/>
    <property type="match status" value="1"/>
</dbReference>
<keyword evidence="12" id="KW-1185">Reference proteome</keyword>
<feature type="binding site" evidence="5">
    <location>
        <position position="98"/>
    </location>
    <ligand>
        <name>substrate</name>
    </ligand>
</feature>
<dbReference type="GO" id="GO:0006108">
    <property type="term" value="P:malate metabolic process"/>
    <property type="evidence" value="ECO:0007669"/>
    <property type="project" value="InterPro"/>
</dbReference>
<evidence type="ECO:0000256" key="2">
    <source>
        <dbReference type="ARBA" id="ARBA00023002"/>
    </source>
</evidence>
<feature type="binding site" evidence="6">
    <location>
        <position position="105"/>
    </location>
    <ligand>
        <name>NAD(+)</name>
        <dbReference type="ChEBI" id="CHEBI:57540"/>
    </ligand>
</feature>
<feature type="binding site" evidence="6">
    <location>
        <begin position="129"/>
        <end position="131"/>
    </location>
    <ligand>
        <name>NAD(+)</name>
        <dbReference type="ChEBI" id="CHEBI:57540"/>
    </ligand>
</feature>
<evidence type="ECO:0000259" key="9">
    <source>
        <dbReference type="Pfam" id="PF00056"/>
    </source>
</evidence>
<gene>
    <name evidence="11" type="ORF">NP493_385g01000</name>
</gene>
<evidence type="ECO:0000256" key="6">
    <source>
        <dbReference type="PIRSR" id="PIRSR000102-3"/>
    </source>
</evidence>
<name>A0AAD9L3D5_RIDPI</name>
<evidence type="ECO:0000313" key="12">
    <source>
        <dbReference type="Proteomes" id="UP001209878"/>
    </source>
</evidence>
<evidence type="ECO:0000313" key="11">
    <source>
        <dbReference type="EMBL" id="KAK2181708.1"/>
    </source>
</evidence>
<feature type="binding site" evidence="5">
    <location>
        <position position="162"/>
    </location>
    <ligand>
        <name>substrate</name>
    </ligand>
</feature>
<sequence length="329" mass="35773">MSKPLRVLVTGAAGQIAYSLLYSIAKGDVFGPDRPISLVLLDIEAMMGVLKGVVMELIDCALPLLTEIIPTSDISMAFKDIDVGVLVGAMPRREGMERKDLLKANVKIFKQQGQALDQFAKKNVKVIVVGNPANTNAFICKKYAPSIPPQNFTCLTRLDQNRAQSQIAARVGVSCQDVKNVIIWGNHSSTQFPDVTHATLKGKPVLEVVKDDNWIKNEFISTVQTRGAAVIAARKLSSAMSAAKAICDHLKDWFHGTPDGQWVSMGITSDGSYGIEKGLIYSMPVKIGAGQEYTIVQGLSIDDFARSKMDATMKELIEERDAALQTCEA</sequence>
<dbReference type="Proteomes" id="UP001209878">
    <property type="component" value="Unassembled WGS sequence"/>
</dbReference>
<dbReference type="NCBIfam" id="TIGR01759">
    <property type="entry name" value="MalateDH-SF1"/>
    <property type="match status" value="1"/>
</dbReference>
<dbReference type="GO" id="GO:0006099">
    <property type="term" value="P:tricarboxylic acid cycle"/>
    <property type="evidence" value="ECO:0007669"/>
    <property type="project" value="UniProtKB-KW"/>
</dbReference>
<dbReference type="EMBL" id="JAODUO010000384">
    <property type="protein sequence ID" value="KAK2181708.1"/>
    <property type="molecule type" value="Genomic_DNA"/>
</dbReference>
<evidence type="ECO:0000256" key="1">
    <source>
        <dbReference type="ARBA" id="ARBA00009613"/>
    </source>
</evidence>
<dbReference type="CDD" id="cd01336">
    <property type="entry name" value="MDH_cytoplasmic_cytosolic"/>
    <property type="match status" value="1"/>
</dbReference>
<keyword evidence="3 6" id="KW-0520">NAD</keyword>
<evidence type="ECO:0000256" key="7">
    <source>
        <dbReference type="RuleBase" id="RU003369"/>
    </source>
</evidence>
<feature type="binding site" evidence="5">
    <location>
        <position position="131"/>
    </location>
    <ligand>
        <name>substrate</name>
    </ligand>
</feature>
<dbReference type="InterPro" id="IPR001252">
    <property type="entry name" value="Malate_DH_AS"/>
</dbReference>
<keyword evidence="8" id="KW-0816">Tricarboxylic acid cycle</keyword>
<dbReference type="SUPFAM" id="SSF56327">
    <property type="entry name" value="LDH C-terminal domain-like"/>
    <property type="match status" value="1"/>
</dbReference>
<dbReference type="SUPFAM" id="SSF51735">
    <property type="entry name" value="NAD(P)-binding Rossmann-fold domains"/>
    <property type="match status" value="1"/>
</dbReference>
<proteinExistence type="inferred from homology"/>
<feature type="binding site" evidence="5">
    <location>
        <position position="92"/>
    </location>
    <ligand>
        <name>substrate</name>
    </ligand>
</feature>
<evidence type="ECO:0000256" key="3">
    <source>
        <dbReference type="ARBA" id="ARBA00023027"/>
    </source>
</evidence>
<comment type="similarity">
    <text evidence="1">Belongs to the LDH/MDH superfamily. MDH type 2 family.</text>
</comment>